<sequence length="32" mass="3695">MRDVQQQPFLFGSIRIKIVLPSVLILVIQRVS</sequence>
<reference evidence="1" key="2">
    <citation type="journal article" date="2015" name="Data Brief">
        <title>Shoot transcriptome of the giant reed, Arundo donax.</title>
        <authorList>
            <person name="Barrero R.A."/>
            <person name="Guerrero F.D."/>
            <person name="Moolhuijzen P."/>
            <person name="Goolsby J.A."/>
            <person name="Tidwell J."/>
            <person name="Bellgard S.E."/>
            <person name="Bellgard M.I."/>
        </authorList>
    </citation>
    <scope>NUCLEOTIDE SEQUENCE</scope>
    <source>
        <tissue evidence="1">Shoot tissue taken approximately 20 cm above the soil surface</tissue>
    </source>
</reference>
<accession>A0A0A9C9E7</accession>
<proteinExistence type="predicted"/>
<evidence type="ECO:0000313" key="1">
    <source>
        <dbReference type="EMBL" id="JAD72186.1"/>
    </source>
</evidence>
<protein>
    <submittedName>
        <fullName evidence="1">KAPP</fullName>
    </submittedName>
</protein>
<dbReference type="EMBL" id="GBRH01225709">
    <property type="protein sequence ID" value="JAD72186.1"/>
    <property type="molecule type" value="Transcribed_RNA"/>
</dbReference>
<name>A0A0A9C9E7_ARUDO</name>
<reference evidence="1" key="1">
    <citation type="submission" date="2014-09" db="EMBL/GenBank/DDBJ databases">
        <authorList>
            <person name="Magalhaes I.L.F."/>
            <person name="Oliveira U."/>
            <person name="Santos F.R."/>
            <person name="Vidigal T.H.D.A."/>
            <person name="Brescovit A.D."/>
            <person name="Santos A.J."/>
        </authorList>
    </citation>
    <scope>NUCLEOTIDE SEQUENCE</scope>
    <source>
        <tissue evidence="1">Shoot tissue taken approximately 20 cm above the soil surface</tissue>
    </source>
</reference>
<dbReference type="AlphaFoldDB" id="A0A0A9C9E7"/>
<organism evidence="1">
    <name type="scientific">Arundo donax</name>
    <name type="common">Giant reed</name>
    <name type="synonym">Donax arundinaceus</name>
    <dbReference type="NCBI Taxonomy" id="35708"/>
    <lineage>
        <taxon>Eukaryota</taxon>
        <taxon>Viridiplantae</taxon>
        <taxon>Streptophyta</taxon>
        <taxon>Embryophyta</taxon>
        <taxon>Tracheophyta</taxon>
        <taxon>Spermatophyta</taxon>
        <taxon>Magnoliopsida</taxon>
        <taxon>Liliopsida</taxon>
        <taxon>Poales</taxon>
        <taxon>Poaceae</taxon>
        <taxon>PACMAD clade</taxon>
        <taxon>Arundinoideae</taxon>
        <taxon>Arundineae</taxon>
        <taxon>Arundo</taxon>
    </lineage>
</organism>